<reference evidence="2" key="1">
    <citation type="journal article" date="2019" name="PLoS Negl. Trop. Dis.">
        <title>Revisiting the worldwide diversity of Leptospira species in the environment.</title>
        <authorList>
            <person name="Vincent A.T."/>
            <person name="Schiettekatte O."/>
            <person name="Bourhy P."/>
            <person name="Veyrier F.J."/>
            <person name="Picardeau M."/>
        </authorList>
    </citation>
    <scope>NUCLEOTIDE SEQUENCE [LARGE SCALE GENOMIC DNA]</scope>
    <source>
        <strain evidence="2">201702476</strain>
    </source>
</reference>
<evidence type="ECO:0000256" key="1">
    <source>
        <dbReference type="SAM" id="Phobius"/>
    </source>
</evidence>
<dbReference type="EMBL" id="RQGD01000010">
    <property type="protein sequence ID" value="TGL62158.1"/>
    <property type="molecule type" value="Genomic_DNA"/>
</dbReference>
<keyword evidence="3" id="KW-1185">Reference proteome</keyword>
<proteinExistence type="predicted"/>
<evidence type="ECO:0000313" key="3">
    <source>
        <dbReference type="Proteomes" id="UP000297693"/>
    </source>
</evidence>
<keyword evidence="1" id="KW-1133">Transmembrane helix</keyword>
<accession>A0A4R9K784</accession>
<feature type="transmembrane region" description="Helical" evidence="1">
    <location>
        <begin position="12"/>
        <end position="34"/>
    </location>
</feature>
<evidence type="ECO:0000313" key="2">
    <source>
        <dbReference type="EMBL" id="TGL62158.1"/>
    </source>
</evidence>
<keyword evidence="1" id="KW-0812">Transmembrane</keyword>
<organism evidence="2 3">
    <name type="scientific">Leptospira ognonensis</name>
    <dbReference type="NCBI Taxonomy" id="2484945"/>
    <lineage>
        <taxon>Bacteria</taxon>
        <taxon>Pseudomonadati</taxon>
        <taxon>Spirochaetota</taxon>
        <taxon>Spirochaetia</taxon>
        <taxon>Leptospirales</taxon>
        <taxon>Leptospiraceae</taxon>
        <taxon>Leptospira</taxon>
    </lineage>
</organism>
<dbReference type="Proteomes" id="UP000297693">
    <property type="component" value="Unassembled WGS sequence"/>
</dbReference>
<dbReference type="AlphaFoldDB" id="A0A4R9K784"/>
<gene>
    <name evidence="2" type="ORF">EHQ58_02840</name>
</gene>
<name>A0A4R9K784_9LEPT</name>
<dbReference type="OrthoDB" id="341517at2"/>
<dbReference type="RefSeq" id="WP_135621832.1">
    <property type="nucleotide sequence ID" value="NZ_RQGD01000010.1"/>
</dbReference>
<sequence>MFEEEATTWKEKLTRAVVGLFLFILVSMLVVTFLPGDAEQSFIGALTGSSSTKAGSIAGRSVPMDYFNAARRDCYYRYQQYSKEMAGNNELIQSCAFSTTKELFIANDIASAVGFRVSETSIKRDLSLQARQIHKETASQAGYGEEDTRTVDQIYQQILRSTPMAYRLDSATGYSLFQGFLDQKMTPSPAESEIEAEAKSAKVSFRLVAFTEVNLLNQLESKIQISDADLLSEYEKEKKEGNLNKDGNGKIPTFEERKQVLTSKLKFDRKRKDLEVWKKKIQSLVLADNALEAISKETSQSIESIAATPLSNLKLLQSPKGTSFRLASDPKFWEELSANPFGKKKVLGPFTDNDKQIYVEFGDLSFSPSGPAPKKAENTAEEMMKQNKLLGFFIEINKSLSGEYNIDKQKALSLE</sequence>
<keyword evidence="1" id="KW-0472">Membrane</keyword>
<comment type="caution">
    <text evidence="2">The sequence shown here is derived from an EMBL/GenBank/DDBJ whole genome shotgun (WGS) entry which is preliminary data.</text>
</comment>
<protein>
    <submittedName>
        <fullName evidence="2">Uncharacterized protein</fullName>
    </submittedName>
</protein>